<protein>
    <submittedName>
        <fullName evidence="2">Uncharacterized protein</fullName>
    </submittedName>
</protein>
<feature type="region of interest" description="Disordered" evidence="1">
    <location>
        <begin position="96"/>
        <end position="160"/>
    </location>
</feature>
<reference evidence="2" key="1">
    <citation type="submission" date="2024-02" db="EMBL/GenBank/DDBJ databases">
        <title>FIRST GENOME SEQUENCES OF Leishmania (Viannia) shawi, Leishmania (Viannia) lindenbergi AND Leishmania (Viannia) utingensis.</title>
        <authorList>
            <person name="Resadore F."/>
            <person name="Custodio M.G.F."/>
            <person name="Boite M.C."/>
            <person name="Cupolillo E."/>
            <person name="Ferreira G.E.M."/>
        </authorList>
    </citation>
    <scope>NUCLEOTIDE SEQUENCE</scope>
    <source>
        <strain evidence="2">MHOM/BR/2013/18 LTA MLF</strain>
    </source>
</reference>
<name>A0AAW3CDN5_9TRYP</name>
<gene>
    <name evidence="2" type="ORF">Q4I32_000710</name>
</gene>
<dbReference type="AlphaFoldDB" id="A0AAW3CDN5"/>
<sequence length="727" mass="78873">MQQQRCAQQEEADTHTLSLGRSEHLCMCMCVCGWVGGWVDSNVSPPSPPPSWNEVRAHRRERKSHEGNRSALPSYIDVMAISPFLDFSSLPSPLLPPTRGCLATQRAPPPPPPPAPPPPPPHTHNETCMPLAPTRSLRLSARHSPSAPPPPPPGEMKLPLTLHPANHLAVQCLLLHAAFSSDSSVNGVTGDCARQTQYDMAASIARLHTRYDWEGQYGPRHIVRLSHCWRGVLHPPAAAATGHVDGSRAVQSTAVALTKGPSVYRVGASFSLVPPSSELNTARQQQQQRLQVDAYRALAFTSPARLVALYAPPVLLCPLQRRAHDTVSYDAAVHHASLLTKLLAPYGVHIALTGATRRGCPFAFQAEYLLCLTEAATCEVEAVDPDGAGGVEKDDGADEHAMNNHDYSTSVIGASAVSTTVTTATDRPTREARCSEAWAERETKQQRRARPTILRDALMLRPQTLPSASSPAAADNVAEAEDGGATVVAGGGSGDHRQPHIHRRLGKRFRRRYCSRRAAFSSTDCVSPQVSYRVRRALEGLVRCGYIVSAAKSFPPSQLQLERRQPIYLTARYDPRLPMQVPPPACTDPAVLSRLQLHQLVLHVCPWSAFAVRQLFLTGPTAFTTHVTLQALTHGVDMNMAGVFLFGETGATSNDGGVSYTTPAHATAASEAHDDVLPPLHHEEQPRPCGDLVEQLILQDEAEVLSLAGLPHVDPMLRGLYCQRNHL</sequence>
<proteinExistence type="predicted"/>
<evidence type="ECO:0000313" key="3">
    <source>
        <dbReference type="Proteomes" id="UP001500493"/>
    </source>
</evidence>
<dbReference type="EMBL" id="JBAMZJ010000002">
    <property type="protein sequence ID" value="KAL0531049.1"/>
    <property type="molecule type" value="Genomic_DNA"/>
</dbReference>
<dbReference type="Proteomes" id="UP001500493">
    <property type="component" value="Unassembled WGS sequence"/>
</dbReference>
<feature type="region of interest" description="Disordered" evidence="1">
    <location>
        <begin position="44"/>
        <end position="68"/>
    </location>
</feature>
<feature type="compositionally biased region" description="Pro residues" evidence="1">
    <location>
        <begin position="107"/>
        <end position="122"/>
    </location>
</feature>
<evidence type="ECO:0000313" key="2">
    <source>
        <dbReference type="EMBL" id="KAL0531049.1"/>
    </source>
</evidence>
<evidence type="ECO:0000256" key="1">
    <source>
        <dbReference type="SAM" id="MobiDB-lite"/>
    </source>
</evidence>
<accession>A0AAW3CDN5</accession>
<comment type="caution">
    <text evidence="2">The sequence shown here is derived from an EMBL/GenBank/DDBJ whole genome shotgun (WGS) entry which is preliminary data.</text>
</comment>
<organism evidence="2 3">
    <name type="scientific">Leishmania shawi</name>
    <dbReference type="NCBI Taxonomy" id="5680"/>
    <lineage>
        <taxon>Eukaryota</taxon>
        <taxon>Discoba</taxon>
        <taxon>Euglenozoa</taxon>
        <taxon>Kinetoplastea</taxon>
        <taxon>Metakinetoplastina</taxon>
        <taxon>Trypanosomatida</taxon>
        <taxon>Trypanosomatidae</taxon>
        <taxon>Leishmaniinae</taxon>
        <taxon>Leishmania</taxon>
        <taxon>Leishmania guyanensis species complex</taxon>
    </lineage>
</organism>